<evidence type="ECO:0000256" key="4">
    <source>
        <dbReference type="ARBA" id="ARBA00022695"/>
    </source>
</evidence>
<keyword evidence="5 8" id="KW-0694">RNA-binding</keyword>
<dbReference type="STRING" id="407821.A0A087TKW9"/>
<dbReference type="PANTHER" id="PTHR23079:SF55">
    <property type="entry name" value="RNA-DIRECTED RNA POLYMERASE"/>
    <property type="match status" value="1"/>
</dbReference>
<evidence type="ECO:0000259" key="10">
    <source>
        <dbReference type="Pfam" id="PF26253"/>
    </source>
</evidence>
<evidence type="ECO:0000256" key="6">
    <source>
        <dbReference type="ARBA" id="ARBA00023158"/>
    </source>
</evidence>
<dbReference type="Pfam" id="PF26253">
    <property type="entry name" value="RdRP_head"/>
    <property type="match status" value="1"/>
</dbReference>
<evidence type="ECO:0000313" key="11">
    <source>
        <dbReference type="EMBL" id="KFM65758.1"/>
    </source>
</evidence>
<dbReference type="GO" id="GO:0031380">
    <property type="term" value="C:nuclear RNA-directed RNA polymerase complex"/>
    <property type="evidence" value="ECO:0007669"/>
    <property type="project" value="TreeGrafter"/>
</dbReference>
<protein>
    <recommendedName>
        <fullName evidence="8">RNA-dependent RNA polymerase</fullName>
        <ecNumber evidence="8">2.7.7.48</ecNumber>
    </recommendedName>
</protein>
<dbReference type="Pfam" id="PF05183">
    <property type="entry name" value="RdRP"/>
    <property type="match status" value="1"/>
</dbReference>
<gene>
    <name evidence="11" type="ORF">X975_18032</name>
</gene>
<sequence length="330" mass="38793">MDYPVYEENTSSRDIEMSDVVDFFCHYIENDSIGTFAHAHLVWADKLENGIFSKKCLDIAKRYPYVLDFAKHGTTEYLTKGNRPHQYPDFMQKGLTGNSYHSKKALGSLYRASRVLDACSSKINLFSCNFQFDPYLRYPGWEQYEESAKIHKQDYTGVLLQLLERYNLRSEAEAFSGFVELDICKTWRQEKLNYIQIIRRYLTNLIQTYRNIFFKEVKEEAMKYSLDKEELKEREYRRASAWYMSLYGEKTVRILSFPWVVSDILAEVRQVMVNKNGSVSQSEHYLTFFTDIDTDIRDCINSGSLKCNPTETVTCSCINICENILFQWIS</sequence>
<accession>A0A087TKW9</accession>
<evidence type="ECO:0000256" key="3">
    <source>
        <dbReference type="ARBA" id="ARBA00022679"/>
    </source>
</evidence>
<evidence type="ECO:0000256" key="2">
    <source>
        <dbReference type="ARBA" id="ARBA00022484"/>
    </source>
</evidence>
<evidence type="ECO:0000256" key="5">
    <source>
        <dbReference type="ARBA" id="ARBA00022884"/>
    </source>
</evidence>
<dbReference type="OMA" id="CINICEN"/>
<keyword evidence="12" id="KW-1185">Reference proteome</keyword>
<keyword evidence="4 8" id="KW-0548">Nucleotidyltransferase</keyword>
<evidence type="ECO:0000256" key="7">
    <source>
        <dbReference type="ARBA" id="ARBA00048744"/>
    </source>
</evidence>
<dbReference type="Proteomes" id="UP000054359">
    <property type="component" value="Unassembled WGS sequence"/>
</dbReference>
<dbReference type="OrthoDB" id="6416129at2759"/>
<evidence type="ECO:0000259" key="9">
    <source>
        <dbReference type="Pfam" id="PF05183"/>
    </source>
</evidence>
<name>A0A087TKW9_STEMI</name>
<dbReference type="GO" id="GO:0003723">
    <property type="term" value="F:RNA binding"/>
    <property type="evidence" value="ECO:0007669"/>
    <property type="project" value="UniProtKB-KW"/>
</dbReference>
<dbReference type="EC" id="2.7.7.48" evidence="8"/>
<dbReference type="EMBL" id="KK115689">
    <property type="protein sequence ID" value="KFM65758.1"/>
    <property type="molecule type" value="Genomic_DNA"/>
</dbReference>
<dbReference type="PANTHER" id="PTHR23079">
    <property type="entry name" value="RNA-DEPENDENT RNA POLYMERASE"/>
    <property type="match status" value="1"/>
</dbReference>
<comment type="catalytic activity">
    <reaction evidence="7 8">
        <text>RNA(n) + a ribonucleoside 5'-triphosphate = RNA(n+1) + diphosphate</text>
        <dbReference type="Rhea" id="RHEA:21248"/>
        <dbReference type="Rhea" id="RHEA-COMP:14527"/>
        <dbReference type="Rhea" id="RHEA-COMP:17342"/>
        <dbReference type="ChEBI" id="CHEBI:33019"/>
        <dbReference type="ChEBI" id="CHEBI:61557"/>
        <dbReference type="ChEBI" id="CHEBI:140395"/>
        <dbReference type="EC" id="2.7.7.48"/>
    </reaction>
</comment>
<evidence type="ECO:0000256" key="1">
    <source>
        <dbReference type="ARBA" id="ARBA00005762"/>
    </source>
</evidence>
<feature type="domain" description="RDRP core" evidence="9">
    <location>
        <begin position="1"/>
        <end position="112"/>
    </location>
</feature>
<dbReference type="InterPro" id="IPR057596">
    <property type="entry name" value="RDRP_core"/>
</dbReference>
<reference evidence="11 12" key="1">
    <citation type="submission" date="2013-11" db="EMBL/GenBank/DDBJ databases">
        <title>Genome sequencing of Stegodyphus mimosarum.</title>
        <authorList>
            <person name="Bechsgaard J."/>
        </authorList>
    </citation>
    <scope>NUCLEOTIDE SEQUENCE [LARGE SCALE GENOMIC DNA]</scope>
</reference>
<dbReference type="InterPro" id="IPR058752">
    <property type="entry name" value="RDRP_C_head"/>
</dbReference>
<dbReference type="GO" id="GO:0030422">
    <property type="term" value="P:siRNA processing"/>
    <property type="evidence" value="ECO:0007669"/>
    <property type="project" value="TreeGrafter"/>
</dbReference>
<dbReference type="AlphaFoldDB" id="A0A087TKW9"/>
<dbReference type="GO" id="GO:0003968">
    <property type="term" value="F:RNA-directed RNA polymerase activity"/>
    <property type="evidence" value="ECO:0007669"/>
    <property type="project" value="UniProtKB-KW"/>
</dbReference>
<evidence type="ECO:0000313" key="12">
    <source>
        <dbReference type="Proteomes" id="UP000054359"/>
    </source>
</evidence>
<keyword evidence="3 8" id="KW-0808">Transferase</keyword>
<keyword evidence="6" id="KW-0943">RNA-mediated gene silencing</keyword>
<proteinExistence type="inferred from homology"/>
<comment type="similarity">
    <text evidence="1 8">Belongs to the RdRP family.</text>
</comment>
<keyword evidence="2 8" id="KW-0696">RNA-directed RNA polymerase</keyword>
<dbReference type="InterPro" id="IPR007855">
    <property type="entry name" value="RDRP"/>
</dbReference>
<organism evidence="11 12">
    <name type="scientific">Stegodyphus mimosarum</name>
    <name type="common">African social velvet spider</name>
    <dbReference type="NCBI Taxonomy" id="407821"/>
    <lineage>
        <taxon>Eukaryota</taxon>
        <taxon>Metazoa</taxon>
        <taxon>Ecdysozoa</taxon>
        <taxon>Arthropoda</taxon>
        <taxon>Chelicerata</taxon>
        <taxon>Arachnida</taxon>
        <taxon>Araneae</taxon>
        <taxon>Araneomorphae</taxon>
        <taxon>Entelegynae</taxon>
        <taxon>Eresoidea</taxon>
        <taxon>Eresidae</taxon>
        <taxon>Stegodyphus</taxon>
    </lineage>
</organism>
<feature type="non-terminal residue" evidence="11">
    <location>
        <position position="330"/>
    </location>
</feature>
<evidence type="ECO:0000256" key="8">
    <source>
        <dbReference type="RuleBase" id="RU363098"/>
    </source>
</evidence>
<feature type="domain" description="RDRP C-terminal head" evidence="10">
    <location>
        <begin position="133"/>
        <end position="276"/>
    </location>
</feature>